<dbReference type="AlphaFoldDB" id="M2N7Z1"/>
<dbReference type="HOGENOM" id="CLU_2654113_0_0_1"/>
<sequence length="76" mass="7486">MPRSAIGGQRRISLPSAGKTGSFGGRDGAVIPNGAIRSIGSSSIPEGSGAMGRGPTRAVIRSPVGARARSNVDPGS</sequence>
<keyword evidence="3" id="KW-1185">Reference proteome</keyword>
<dbReference type="Proteomes" id="UP000011761">
    <property type="component" value="Unassembled WGS sequence"/>
</dbReference>
<proteinExistence type="predicted"/>
<protein>
    <submittedName>
        <fullName evidence="2">Uncharacterized protein</fullName>
    </submittedName>
</protein>
<feature type="compositionally biased region" description="Low complexity" evidence="1">
    <location>
        <begin position="36"/>
        <end position="48"/>
    </location>
</feature>
<feature type="region of interest" description="Disordered" evidence="1">
    <location>
        <begin position="1"/>
        <end position="76"/>
    </location>
</feature>
<dbReference type="GeneID" id="19115101"/>
<dbReference type="RefSeq" id="XP_007677635.1">
    <property type="nucleotide sequence ID" value="XM_007679445.1"/>
</dbReference>
<gene>
    <name evidence="2" type="ORF">BAUCODRAFT_518232</name>
</gene>
<dbReference type="KEGG" id="bcom:BAUCODRAFT_518232"/>
<organism evidence="2 3">
    <name type="scientific">Baudoinia panamericana (strain UAMH 10762)</name>
    <name type="common">Angels' share fungus</name>
    <name type="synonym">Baudoinia compniacensis (strain UAMH 10762)</name>
    <dbReference type="NCBI Taxonomy" id="717646"/>
    <lineage>
        <taxon>Eukaryota</taxon>
        <taxon>Fungi</taxon>
        <taxon>Dikarya</taxon>
        <taxon>Ascomycota</taxon>
        <taxon>Pezizomycotina</taxon>
        <taxon>Dothideomycetes</taxon>
        <taxon>Dothideomycetidae</taxon>
        <taxon>Mycosphaerellales</taxon>
        <taxon>Teratosphaeriaceae</taxon>
        <taxon>Baudoinia</taxon>
    </lineage>
</organism>
<evidence type="ECO:0000313" key="2">
    <source>
        <dbReference type="EMBL" id="EMC94920.1"/>
    </source>
</evidence>
<reference evidence="2 3" key="1">
    <citation type="journal article" date="2012" name="PLoS Pathog.">
        <title>Diverse lifestyles and strategies of plant pathogenesis encoded in the genomes of eighteen Dothideomycetes fungi.</title>
        <authorList>
            <person name="Ohm R.A."/>
            <person name="Feau N."/>
            <person name="Henrissat B."/>
            <person name="Schoch C.L."/>
            <person name="Horwitz B.A."/>
            <person name="Barry K.W."/>
            <person name="Condon B.J."/>
            <person name="Copeland A.C."/>
            <person name="Dhillon B."/>
            <person name="Glaser F."/>
            <person name="Hesse C.N."/>
            <person name="Kosti I."/>
            <person name="LaButti K."/>
            <person name="Lindquist E.A."/>
            <person name="Lucas S."/>
            <person name="Salamov A.A."/>
            <person name="Bradshaw R.E."/>
            <person name="Ciuffetti L."/>
            <person name="Hamelin R.C."/>
            <person name="Kema G.H.J."/>
            <person name="Lawrence C."/>
            <person name="Scott J.A."/>
            <person name="Spatafora J.W."/>
            <person name="Turgeon B.G."/>
            <person name="de Wit P.J.G.M."/>
            <person name="Zhong S."/>
            <person name="Goodwin S.B."/>
            <person name="Grigoriev I.V."/>
        </authorList>
    </citation>
    <scope>NUCLEOTIDE SEQUENCE [LARGE SCALE GENOMIC DNA]</scope>
    <source>
        <strain evidence="2 3">UAMH 10762</strain>
    </source>
</reference>
<evidence type="ECO:0000313" key="3">
    <source>
        <dbReference type="Proteomes" id="UP000011761"/>
    </source>
</evidence>
<evidence type="ECO:0000256" key="1">
    <source>
        <dbReference type="SAM" id="MobiDB-lite"/>
    </source>
</evidence>
<dbReference type="EMBL" id="KB445557">
    <property type="protein sequence ID" value="EMC94920.1"/>
    <property type="molecule type" value="Genomic_DNA"/>
</dbReference>
<accession>M2N7Z1</accession>
<name>M2N7Z1_BAUPA</name>